<comment type="caution">
    <text evidence="6">The sequence shown here is derived from an EMBL/GenBank/DDBJ whole genome shotgun (WGS) entry which is preliminary data.</text>
</comment>
<gene>
    <name evidence="6" type="ORF">JF539_26660</name>
</gene>
<evidence type="ECO:0000259" key="5">
    <source>
        <dbReference type="PROSITE" id="PS50977"/>
    </source>
</evidence>
<dbReference type="Pfam" id="PF21993">
    <property type="entry name" value="TetR_C_13_2"/>
    <property type="match status" value="1"/>
</dbReference>
<dbReference type="SUPFAM" id="SSF48498">
    <property type="entry name" value="Tetracyclin repressor-like, C-terminal domain"/>
    <property type="match status" value="1"/>
</dbReference>
<name>A0A939EJ82_9HYPH</name>
<proteinExistence type="predicted"/>
<dbReference type="SUPFAM" id="SSF46689">
    <property type="entry name" value="Homeodomain-like"/>
    <property type="match status" value="1"/>
</dbReference>
<dbReference type="PANTHER" id="PTHR47506:SF3">
    <property type="entry name" value="HTH-TYPE TRANSCRIPTIONAL REGULATOR LMRA"/>
    <property type="match status" value="1"/>
</dbReference>
<dbReference type="AlphaFoldDB" id="A0A939EJ82"/>
<evidence type="ECO:0000313" key="6">
    <source>
        <dbReference type="EMBL" id="MBN9673968.1"/>
    </source>
</evidence>
<accession>A0A939EJ82</accession>
<evidence type="ECO:0000313" key="7">
    <source>
        <dbReference type="Proteomes" id="UP000664096"/>
    </source>
</evidence>
<evidence type="ECO:0000256" key="2">
    <source>
        <dbReference type="ARBA" id="ARBA00023125"/>
    </source>
</evidence>
<dbReference type="InterPro" id="IPR009057">
    <property type="entry name" value="Homeodomain-like_sf"/>
</dbReference>
<dbReference type="InterPro" id="IPR054156">
    <property type="entry name" value="YxaF_TetR_C"/>
</dbReference>
<evidence type="ECO:0000256" key="1">
    <source>
        <dbReference type="ARBA" id="ARBA00023015"/>
    </source>
</evidence>
<evidence type="ECO:0000256" key="4">
    <source>
        <dbReference type="PROSITE-ProRule" id="PRU00335"/>
    </source>
</evidence>
<sequence>MSEPSSRNRLLNTAASLFRRKGYDGVGLAEILSEAGLPKGSLYHHFPGGKRELAEEATLWVGGIIENVVAEAFVEAGTFREGAANTCRAIARLATQQERLLACPVMSMLQAASQDPELRQVACTVLDKWKRRLAGYATQFGCADPEAAAEQVLVMVQGAWILALADQSGAPLERLAERLLRDPAFQ</sequence>
<keyword evidence="2 4" id="KW-0238">DNA-binding</keyword>
<protein>
    <submittedName>
        <fullName evidence="6">TetR/AcrR family transcriptional regulator</fullName>
    </submittedName>
</protein>
<organism evidence="6 7">
    <name type="scientific">Roseibium aggregatum</name>
    <dbReference type="NCBI Taxonomy" id="187304"/>
    <lineage>
        <taxon>Bacteria</taxon>
        <taxon>Pseudomonadati</taxon>
        <taxon>Pseudomonadota</taxon>
        <taxon>Alphaproteobacteria</taxon>
        <taxon>Hyphomicrobiales</taxon>
        <taxon>Stappiaceae</taxon>
        <taxon>Roseibium</taxon>
    </lineage>
</organism>
<dbReference type="GO" id="GO:0003677">
    <property type="term" value="F:DNA binding"/>
    <property type="evidence" value="ECO:0007669"/>
    <property type="project" value="UniProtKB-UniRule"/>
</dbReference>
<keyword evidence="3" id="KW-0804">Transcription</keyword>
<dbReference type="EMBL" id="JAEKJZ010000009">
    <property type="protein sequence ID" value="MBN9673968.1"/>
    <property type="molecule type" value="Genomic_DNA"/>
</dbReference>
<dbReference type="PRINTS" id="PR00455">
    <property type="entry name" value="HTHTETR"/>
</dbReference>
<feature type="domain" description="HTH tetR-type" evidence="5">
    <location>
        <begin position="4"/>
        <end position="64"/>
    </location>
</feature>
<dbReference type="Proteomes" id="UP000664096">
    <property type="component" value="Unassembled WGS sequence"/>
</dbReference>
<dbReference type="Pfam" id="PF00440">
    <property type="entry name" value="TetR_N"/>
    <property type="match status" value="1"/>
</dbReference>
<evidence type="ECO:0000256" key="3">
    <source>
        <dbReference type="ARBA" id="ARBA00023163"/>
    </source>
</evidence>
<reference evidence="6" key="1">
    <citation type="submission" date="2020-12" db="EMBL/GenBank/DDBJ databases">
        <title>Oil enriched cultivation method for isolating marine PHA-producing bacteria.</title>
        <authorList>
            <person name="Zheng W."/>
            <person name="Yu S."/>
            <person name="Huang Y."/>
        </authorList>
    </citation>
    <scope>NUCLEOTIDE SEQUENCE</scope>
    <source>
        <strain evidence="6">SY-2-12</strain>
    </source>
</reference>
<dbReference type="RefSeq" id="WP_207144272.1">
    <property type="nucleotide sequence ID" value="NZ_JAEKJZ010000009.1"/>
</dbReference>
<dbReference type="Gene3D" id="1.10.357.10">
    <property type="entry name" value="Tetracycline Repressor, domain 2"/>
    <property type="match status" value="1"/>
</dbReference>
<dbReference type="InterPro" id="IPR001647">
    <property type="entry name" value="HTH_TetR"/>
</dbReference>
<feature type="DNA-binding region" description="H-T-H motif" evidence="4">
    <location>
        <begin position="27"/>
        <end position="46"/>
    </location>
</feature>
<keyword evidence="1" id="KW-0805">Transcription regulation</keyword>
<dbReference type="PANTHER" id="PTHR47506">
    <property type="entry name" value="TRANSCRIPTIONAL REGULATORY PROTEIN"/>
    <property type="match status" value="1"/>
</dbReference>
<dbReference type="PROSITE" id="PS50977">
    <property type="entry name" value="HTH_TETR_2"/>
    <property type="match status" value="1"/>
</dbReference>
<dbReference type="InterPro" id="IPR036271">
    <property type="entry name" value="Tet_transcr_reg_TetR-rel_C_sf"/>
</dbReference>